<keyword evidence="1" id="KW-0472">Membrane</keyword>
<evidence type="ECO:0000313" key="3">
    <source>
        <dbReference type="Proteomes" id="UP000197361"/>
    </source>
</evidence>
<dbReference type="EMBL" id="NISK01000002">
    <property type="protein sequence ID" value="OWQ97385.1"/>
    <property type="molecule type" value="Genomic_DNA"/>
</dbReference>
<feature type="transmembrane region" description="Helical" evidence="1">
    <location>
        <begin position="73"/>
        <end position="91"/>
    </location>
</feature>
<reference evidence="2 3" key="1">
    <citation type="journal article" date="2010" name="Int. J. Syst. Evol. Microbiol.">
        <title>Sphingopyxis bauzanensis sp. nov., a psychrophilic bacterium isolated from soil.</title>
        <authorList>
            <person name="Zhang D.C."/>
            <person name="Liu H.C."/>
            <person name="Xin Y.H."/>
            <person name="Zhou Y.G."/>
            <person name="Schinner F."/>
            <person name="Margesin R."/>
        </authorList>
    </citation>
    <scope>NUCLEOTIDE SEQUENCE [LARGE SCALE GENOMIC DNA]</scope>
    <source>
        <strain evidence="2 3">DSM 22271</strain>
    </source>
</reference>
<evidence type="ECO:0000313" key="2">
    <source>
        <dbReference type="EMBL" id="OWQ97385.1"/>
    </source>
</evidence>
<dbReference type="AlphaFoldDB" id="A0A246JWE7"/>
<evidence type="ECO:0000256" key="1">
    <source>
        <dbReference type="SAM" id="Phobius"/>
    </source>
</evidence>
<dbReference type="Proteomes" id="UP000197361">
    <property type="component" value="Unassembled WGS sequence"/>
</dbReference>
<sequence length="100" mass="10549">MNIEAEQYRSAMPRKTSSDHYDREYFMNLLKKVAISLAATSLVAAPVAASAAQSVRAASPVEGQSELEGETSWIVLALAAVGIIAAIVLLTDGDDEPTSP</sequence>
<keyword evidence="1" id="KW-0812">Transmembrane</keyword>
<organism evidence="2 3">
    <name type="scientific">Sphingopyxis bauzanensis</name>
    <dbReference type="NCBI Taxonomy" id="651663"/>
    <lineage>
        <taxon>Bacteria</taxon>
        <taxon>Pseudomonadati</taxon>
        <taxon>Pseudomonadota</taxon>
        <taxon>Alphaproteobacteria</taxon>
        <taxon>Sphingomonadales</taxon>
        <taxon>Sphingomonadaceae</taxon>
        <taxon>Sphingopyxis</taxon>
    </lineage>
</organism>
<keyword evidence="3" id="KW-1185">Reference proteome</keyword>
<comment type="caution">
    <text evidence="2">The sequence shown here is derived from an EMBL/GenBank/DDBJ whole genome shotgun (WGS) entry which is preliminary data.</text>
</comment>
<proteinExistence type="predicted"/>
<keyword evidence="1" id="KW-1133">Transmembrane helix</keyword>
<name>A0A246JWE7_9SPHN</name>
<gene>
    <name evidence="2" type="ORF">CDQ92_10165</name>
</gene>
<accession>A0A246JWE7</accession>
<protein>
    <submittedName>
        <fullName evidence="2">Uncharacterized protein</fullName>
    </submittedName>
</protein>